<evidence type="ECO:0000313" key="9">
    <source>
        <dbReference type="EnsemblProtists" id="EOD32466"/>
    </source>
</evidence>
<dbReference type="HOGENOM" id="CLU_005391_3_1_1"/>
<accession>A0A0D3K9N1</accession>
<keyword evidence="7" id="KW-1133">Transmembrane helix</keyword>
<dbReference type="PANTHER" id="PTHR43570">
    <property type="entry name" value="ALDEHYDE DEHYDROGENASE"/>
    <property type="match status" value="1"/>
</dbReference>
<dbReference type="InterPro" id="IPR015590">
    <property type="entry name" value="Aldehyde_DH_dom"/>
</dbReference>
<dbReference type="PANTHER" id="PTHR43570:SF16">
    <property type="entry name" value="ALDEHYDE DEHYDROGENASE TYPE III, ISOFORM Q"/>
    <property type="match status" value="1"/>
</dbReference>
<dbReference type="EnsemblProtists" id="EOD32466">
    <property type="protein sequence ID" value="EOD32466"/>
    <property type="gene ID" value="EMIHUDRAFT_441906"/>
</dbReference>
<name>A0A0D3K9N1_EMIH1</name>
<dbReference type="AlphaFoldDB" id="A0A0D3K9N1"/>
<dbReference type="InterPro" id="IPR029510">
    <property type="entry name" value="Ald_DH_CS_GLU"/>
</dbReference>
<sequence length="516" mass="54410">MPTNYNDLRDALKQGFERGACSSLTFRRAQLVALVAMLEDHKDEAVAALASDMGRPAAEAGGEVAVSIREAKDAASSLERWSAPEPKPVHLMMQPSHAAVRRSPYGACLIIGPYNYPLMLCLEPLIGAIAAGNATLLKPSELTPATAAFLEKRIPAYLTAEACRVVTGGVEVSQALLATQWDFIYFTGSPRVGRIVAKAAAEHLTPTALELGGKAPAVVLSSADVGEAARRIVNAKALNVGQTCIAPDYVLVDRSQHTALVAALTAEMRAMFGDEPHASPDLGRMCTVGHFDRMAKLLAESGGTQRRVGSAPPDREGKYMPLTLIDSPPSGSPLLREEIFGPLLPVVTFDSFDEAVETIRGIDSTPLALYVFTADTAAAESLLQRVQSGTAVVNDCVLQHMCHSLPFGGVGTSGHGVCHGEWSFQTFTFPRSVLWRHAKFDVDQTVPVPARHAAASGGGARRAKLLEALILHGPYLSLPGGRSLLLLLAGAAAFVASPYLALAALAGAVTVVVAGR</sequence>
<dbReference type="SUPFAM" id="SSF53720">
    <property type="entry name" value="ALDH-like"/>
    <property type="match status" value="1"/>
</dbReference>
<evidence type="ECO:0000256" key="7">
    <source>
        <dbReference type="SAM" id="Phobius"/>
    </source>
</evidence>
<evidence type="ECO:0000256" key="5">
    <source>
        <dbReference type="PROSITE-ProRule" id="PRU10007"/>
    </source>
</evidence>
<dbReference type="InterPro" id="IPR016163">
    <property type="entry name" value="Ald_DH_C"/>
</dbReference>
<dbReference type="InterPro" id="IPR016161">
    <property type="entry name" value="Ald_DH/histidinol_DH"/>
</dbReference>
<feature type="active site" evidence="4">
    <location>
        <position position="244"/>
    </location>
</feature>
<feature type="active site" evidence="4 5">
    <location>
        <position position="210"/>
    </location>
</feature>
<dbReference type="OMA" id="PLVAYWF"/>
<dbReference type="RefSeq" id="XP_005784895.1">
    <property type="nucleotide sequence ID" value="XM_005784838.1"/>
</dbReference>
<dbReference type="GeneID" id="17277738"/>
<dbReference type="InterPro" id="IPR016162">
    <property type="entry name" value="Ald_DH_N"/>
</dbReference>
<feature type="domain" description="Aldehyde dehydrogenase" evidence="8">
    <location>
        <begin position="13"/>
        <end position="431"/>
    </location>
</feature>
<dbReference type="CDD" id="cd07087">
    <property type="entry name" value="ALDH_F3-13-14_CALDH-like"/>
    <property type="match status" value="1"/>
</dbReference>
<dbReference type="Gene3D" id="3.40.605.10">
    <property type="entry name" value="Aldehyde Dehydrogenase, Chain A, domain 1"/>
    <property type="match status" value="1"/>
</dbReference>
<dbReference type="STRING" id="2903.R1FAL5"/>
<dbReference type="GO" id="GO:0006081">
    <property type="term" value="P:aldehyde metabolic process"/>
    <property type="evidence" value="ECO:0007669"/>
    <property type="project" value="InterPro"/>
</dbReference>
<evidence type="ECO:0000256" key="1">
    <source>
        <dbReference type="ARBA" id="ARBA00009986"/>
    </source>
</evidence>
<evidence type="ECO:0000256" key="6">
    <source>
        <dbReference type="RuleBase" id="RU003345"/>
    </source>
</evidence>
<evidence type="ECO:0000259" key="8">
    <source>
        <dbReference type="Pfam" id="PF00171"/>
    </source>
</evidence>
<reference evidence="9" key="2">
    <citation type="submission" date="2024-10" db="UniProtKB">
        <authorList>
            <consortium name="EnsemblProtists"/>
        </authorList>
    </citation>
    <scope>IDENTIFICATION</scope>
</reference>
<organism evidence="9 10">
    <name type="scientific">Emiliania huxleyi (strain CCMP1516)</name>
    <dbReference type="NCBI Taxonomy" id="280463"/>
    <lineage>
        <taxon>Eukaryota</taxon>
        <taxon>Haptista</taxon>
        <taxon>Haptophyta</taxon>
        <taxon>Prymnesiophyceae</taxon>
        <taxon>Isochrysidales</taxon>
        <taxon>Noelaerhabdaceae</taxon>
        <taxon>Emiliania</taxon>
    </lineage>
</organism>
<dbReference type="InterPro" id="IPR012394">
    <property type="entry name" value="Aldehyde_DH_NAD(P)"/>
</dbReference>
<evidence type="ECO:0000256" key="3">
    <source>
        <dbReference type="PIRNR" id="PIRNR036492"/>
    </source>
</evidence>
<dbReference type="KEGG" id="ehx:EMIHUDRAFT_441906"/>
<dbReference type="PIRSF" id="PIRSF036492">
    <property type="entry name" value="ALDH"/>
    <property type="match status" value="1"/>
</dbReference>
<comment type="similarity">
    <text evidence="1 3 6">Belongs to the aldehyde dehydrogenase family.</text>
</comment>
<feature type="transmembrane region" description="Helical" evidence="7">
    <location>
        <begin position="484"/>
        <end position="514"/>
    </location>
</feature>
<dbReference type="FunFam" id="3.40.605.10:FF:000004">
    <property type="entry name" value="Aldehyde dehydrogenase"/>
    <property type="match status" value="1"/>
</dbReference>
<dbReference type="PaxDb" id="2903-EOD32466"/>
<dbReference type="eggNOG" id="KOG2456">
    <property type="taxonomic scope" value="Eukaryota"/>
</dbReference>
<reference evidence="10" key="1">
    <citation type="journal article" date="2013" name="Nature">
        <title>Pan genome of the phytoplankton Emiliania underpins its global distribution.</title>
        <authorList>
            <person name="Read B.A."/>
            <person name="Kegel J."/>
            <person name="Klute M.J."/>
            <person name="Kuo A."/>
            <person name="Lefebvre S.C."/>
            <person name="Maumus F."/>
            <person name="Mayer C."/>
            <person name="Miller J."/>
            <person name="Monier A."/>
            <person name="Salamov A."/>
            <person name="Young J."/>
            <person name="Aguilar M."/>
            <person name="Claverie J.M."/>
            <person name="Frickenhaus S."/>
            <person name="Gonzalez K."/>
            <person name="Herman E.K."/>
            <person name="Lin Y.C."/>
            <person name="Napier J."/>
            <person name="Ogata H."/>
            <person name="Sarno A.F."/>
            <person name="Shmutz J."/>
            <person name="Schroeder D."/>
            <person name="de Vargas C."/>
            <person name="Verret F."/>
            <person name="von Dassow P."/>
            <person name="Valentin K."/>
            <person name="Van de Peer Y."/>
            <person name="Wheeler G."/>
            <person name="Dacks J.B."/>
            <person name="Delwiche C.F."/>
            <person name="Dyhrman S.T."/>
            <person name="Glockner G."/>
            <person name="John U."/>
            <person name="Richards T."/>
            <person name="Worden A.Z."/>
            <person name="Zhang X."/>
            <person name="Grigoriev I.V."/>
            <person name="Allen A.E."/>
            <person name="Bidle K."/>
            <person name="Borodovsky M."/>
            <person name="Bowler C."/>
            <person name="Brownlee C."/>
            <person name="Cock J.M."/>
            <person name="Elias M."/>
            <person name="Gladyshev V.N."/>
            <person name="Groth M."/>
            <person name="Guda C."/>
            <person name="Hadaegh A."/>
            <person name="Iglesias-Rodriguez M.D."/>
            <person name="Jenkins J."/>
            <person name="Jones B.M."/>
            <person name="Lawson T."/>
            <person name="Leese F."/>
            <person name="Lindquist E."/>
            <person name="Lobanov A."/>
            <person name="Lomsadze A."/>
            <person name="Malik S.B."/>
            <person name="Marsh M.E."/>
            <person name="Mackinder L."/>
            <person name="Mock T."/>
            <person name="Mueller-Roeber B."/>
            <person name="Pagarete A."/>
            <person name="Parker M."/>
            <person name="Probert I."/>
            <person name="Quesneville H."/>
            <person name="Raines C."/>
            <person name="Rensing S.A."/>
            <person name="Riano-Pachon D.M."/>
            <person name="Richier S."/>
            <person name="Rokitta S."/>
            <person name="Shiraiwa Y."/>
            <person name="Soanes D.M."/>
            <person name="van der Giezen M."/>
            <person name="Wahlund T.M."/>
            <person name="Williams B."/>
            <person name="Wilson W."/>
            <person name="Wolfe G."/>
            <person name="Wurch L.L."/>
        </authorList>
    </citation>
    <scope>NUCLEOTIDE SEQUENCE</scope>
</reference>
<dbReference type="Gene3D" id="3.40.309.10">
    <property type="entry name" value="Aldehyde Dehydrogenase, Chain A, domain 2"/>
    <property type="match status" value="1"/>
</dbReference>
<dbReference type="PROSITE" id="PS00687">
    <property type="entry name" value="ALDEHYDE_DEHYDR_GLU"/>
    <property type="match status" value="1"/>
</dbReference>
<keyword evidence="7" id="KW-0472">Membrane</keyword>
<dbReference type="GO" id="GO:0005737">
    <property type="term" value="C:cytoplasm"/>
    <property type="evidence" value="ECO:0007669"/>
    <property type="project" value="TreeGrafter"/>
</dbReference>
<protein>
    <recommendedName>
        <fullName evidence="3">Aldehyde dehydrogenase</fullName>
    </recommendedName>
</protein>
<dbReference type="Proteomes" id="UP000013827">
    <property type="component" value="Unassembled WGS sequence"/>
</dbReference>
<dbReference type="GO" id="GO:0004029">
    <property type="term" value="F:aldehyde dehydrogenase (NAD+) activity"/>
    <property type="evidence" value="ECO:0007669"/>
    <property type="project" value="TreeGrafter"/>
</dbReference>
<dbReference type="Pfam" id="PF00171">
    <property type="entry name" value="Aldedh"/>
    <property type="match status" value="1"/>
</dbReference>
<keyword evidence="7" id="KW-0812">Transmembrane</keyword>
<evidence type="ECO:0000313" key="10">
    <source>
        <dbReference type="Proteomes" id="UP000013827"/>
    </source>
</evidence>
<evidence type="ECO:0000256" key="2">
    <source>
        <dbReference type="ARBA" id="ARBA00023002"/>
    </source>
</evidence>
<evidence type="ECO:0000256" key="4">
    <source>
        <dbReference type="PIRSR" id="PIRSR036492-1"/>
    </source>
</evidence>
<keyword evidence="10" id="KW-1185">Reference proteome</keyword>
<keyword evidence="2 3" id="KW-0560">Oxidoreductase</keyword>
<proteinExistence type="inferred from homology"/>